<dbReference type="PANTHER" id="PTHR39183:SF1">
    <property type="entry name" value="SPORE COAT PROTEIN F-LIKE PROTEIN YHCQ"/>
    <property type="match status" value="1"/>
</dbReference>
<reference evidence="5 6" key="1">
    <citation type="submission" date="2024-08" db="EMBL/GenBank/DDBJ databases">
        <title>Two novel Cytobacillus novel species.</title>
        <authorList>
            <person name="Liu G."/>
        </authorList>
    </citation>
    <scope>NUCLEOTIDE SEQUENCE [LARGE SCALE GENOMIC DNA]</scope>
    <source>
        <strain evidence="5 6">FJAT-54145</strain>
    </source>
</reference>
<dbReference type="Proteomes" id="UP001601059">
    <property type="component" value="Unassembled WGS sequence"/>
</dbReference>
<proteinExistence type="inferred from homology"/>
<keyword evidence="5" id="KW-0167">Capsid protein</keyword>
<gene>
    <name evidence="5" type="ORF">ACFYKX_21265</name>
</gene>
<evidence type="ECO:0000256" key="3">
    <source>
        <dbReference type="ARBA" id="ARBA00024344"/>
    </source>
</evidence>
<evidence type="ECO:0000313" key="6">
    <source>
        <dbReference type="Proteomes" id="UP001601059"/>
    </source>
</evidence>
<dbReference type="EMBL" id="JBIACK010000013">
    <property type="protein sequence ID" value="MFE8703114.1"/>
    <property type="molecule type" value="Genomic_DNA"/>
</dbReference>
<feature type="compositionally biased region" description="Polar residues" evidence="4">
    <location>
        <begin position="1"/>
        <end position="21"/>
    </location>
</feature>
<protein>
    <submittedName>
        <fullName evidence="5">Spore coat protein</fullName>
    </submittedName>
</protein>
<evidence type="ECO:0000256" key="4">
    <source>
        <dbReference type="SAM" id="MobiDB-lite"/>
    </source>
</evidence>
<evidence type="ECO:0000313" key="5">
    <source>
        <dbReference type="EMBL" id="MFE8703114.1"/>
    </source>
</evidence>
<keyword evidence="5" id="KW-0946">Virion</keyword>
<sequence length="211" mass="23904">MQQQMNQGMQKTSETIPTQMNHGGHEVFDIHELLSGTIGTLDHFLMYEQHIKDPELKGILNRQRQFITDTYNITVECFRSGQDPSHPTTSYKMDQSNDVKYGLTPSKPKSPNNNVSALNDQCISGLMLSCAKSLATTTTMVAGECTNPVVRRVLQDSIPNYLEMAYETFLYQNKHGYYQVPQLQQQDMQQMINAYAPANGMPMNQQGNMIQ</sequence>
<organism evidence="5 6">
    <name type="scientific">Cytobacillus spartinae</name>
    <dbReference type="NCBI Taxonomy" id="3299023"/>
    <lineage>
        <taxon>Bacteria</taxon>
        <taxon>Bacillati</taxon>
        <taxon>Bacillota</taxon>
        <taxon>Bacilli</taxon>
        <taxon>Bacillales</taxon>
        <taxon>Bacillaceae</taxon>
        <taxon>Cytobacillus</taxon>
    </lineage>
</organism>
<comment type="similarity">
    <text evidence="3">Belongs to the CotF family.</text>
</comment>
<comment type="caution">
    <text evidence="5">The sequence shown here is derived from an EMBL/GenBank/DDBJ whole genome shotgun (WGS) entry which is preliminary data.</text>
</comment>
<dbReference type="PANTHER" id="PTHR39183">
    <property type="entry name" value="SPORE COAT PROTEIN F-LIKE PROTEIN YHCQ"/>
    <property type="match status" value="1"/>
</dbReference>
<evidence type="ECO:0000256" key="1">
    <source>
        <dbReference type="ARBA" id="ARBA00022969"/>
    </source>
</evidence>
<keyword evidence="1" id="KW-0749">Sporulation</keyword>
<evidence type="ECO:0000256" key="2">
    <source>
        <dbReference type="ARBA" id="ARBA00024325"/>
    </source>
</evidence>
<dbReference type="InterPro" id="IPR012347">
    <property type="entry name" value="Ferritin-like"/>
</dbReference>
<keyword evidence="6" id="KW-1185">Reference proteome</keyword>
<name>A0ABW6KFX8_9BACI</name>
<comment type="subcellular location">
    <subcellularLocation>
        <location evidence="2">Spore coat</location>
    </subcellularLocation>
</comment>
<dbReference type="InterPro" id="IPR012851">
    <property type="entry name" value="Spore_coat_CotF-like"/>
</dbReference>
<feature type="region of interest" description="Disordered" evidence="4">
    <location>
        <begin position="1"/>
        <end position="22"/>
    </location>
</feature>
<dbReference type="Pfam" id="PF07875">
    <property type="entry name" value="Coat_F"/>
    <property type="match status" value="1"/>
</dbReference>
<dbReference type="RefSeq" id="WP_389363373.1">
    <property type="nucleotide sequence ID" value="NZ_JBIACK010000013.1"/>
</dbReference>
<dbReference type="Gene3D" id="1.20.1260.10">
    <property type="match status" value="1"/>
</dbReference>
<accession>A0ABW6KFX8</accession>